<dbReference type="Proteomes" id="UP000887565">
    <property type="component" value="Unplaced"/>
</dbReference>
<name>A0A915KNA0_ROMCU</name>
<evidence type="ECO:0000313" key="2">
    <source>
        <dbReference type="WBParaSite" id="nRc.2.0.1.t39520-RA"/>
    </source>
</evidence>
<dbReference type="AlphaFoldDB" id="A0A915KNA0"/>
<proteinExistence type="predicted"/>
<keyword evidence="1" id="KW-1185">Reference proteome</keyword>
<reference evidence="2" key="1">
    <citation type="submission" date="2022-11" db="UniProtKB">
        <authorList>
            <consortium name="WormBaseParasite"/>
        </authorList>
    </citation>
    <scope>IDENTIFICATION</scope>
</reference>
<accession>A0A915KNA0</accession>
<dbReference type="WBParaSite" id="nRc.2.0.1.t39520-RA">
    <property type="protein sequence ID" value="nRc.2.0.1.t39520-RA"/>
    <property type="gene ID" value="nRc.2.0.1.g39520"/>
</dbReference>
<protein>
    <submittedName>
        <fullName evidence="2">Uncharacterized protein</fullName>
    </submittedName>
</protein>
<sequence length="579" mass="63956">RSGPVVIHVTLQPEDITIGIAPPKTSGSIIIGMPKSPSSHFWHVKMVAPPNFIFEPAGIQGQLIAPQGNLEANTPLVLQQAPEIPCGNTGLFTVNGPFVQPVNAPNIAVGLSPDRKSLILVNKNSLPPDTVPWSISPKAQLDQVMGLPELVSNLIKKSTANNPSPGPNSITKTGPIILRPLPDETIAIWIADSPSPGAKLVVKKTELNGQSPSKFRIVLIEPPNFIIQVDGFENLVLGPLDGRYDPGNPLVVQNRPDDLAGIVFVFKNGNIRPAGNSRVYIGAHTIPTTFDQSVDLTLISVESAALGAPFKWAMSLPEQPGQVILLEVIIDNLMKMKTDRPGPLPVGPQVPILPPPSQPDDYTPMSEQDKCTYKSGESAPPMVRFLIMLDDQPKTFALPPNAFWLQNQQVTVENVDMEAPVELQLHFVWELEPCREDTFFIQMRIRDAKRPPDVLCVSADNRKLYSCQKSRRPFRDRQLFTFGRPYIRLANTPIALMKFRIASSGKNRGNFMSWEPLRYKIAITLTSEGDILVKEIGTRNVGQTWKLIKKLLSLFGWDQTPIFLVKVKNPQPFKPMHDC</sequence>
<evidence type="ECO:0000313" key="1">
    <source>
        <dbReference type="Proteomes" id="UP000887565"/>
    </source>
</evidence>
<organism evidence="1 2">
    <name type="scientific">Romanomermis culicivorax</name>
    <name type="common">Nematode worm</name>
    <dbReference type="NCBI Taxonomy" id="13658"/>
    <lineage>
        <taxon>Eukaryota</taxon>
        <taxon>Metazoa</taxon>
        <taxon>Ecdysozoa</taxon>
        <taxon>Nematoda</taxon>
        <taxon>Enoplea</taxon>
        <taxon>Dorylaimia</taxon>
        <taxon>Mermithida</taxon>
        <taxon>Mermithoidea</taxon>
        <taxon>Mermithidae</taxon>
        <taxon>Romanomermis</taxon>
    </lineage>
</organism>